<evidence type="ECO:0000256" key="2">
    <source>
        <dbReference type="ARBA" id="ARBA00012513"/>
    </source>
</evidence>
<dbReference type="Gene3D" id="1.10.510.10">
    <property type="entry name" value="Transferase(Phosphotransferase) domain 1"/>
    <property type="match status" value="1"/>
</dbReference>
<proteinExistence type="predicted"/>
<dbReference type="GO" id="GO:0005524">
    <property type="term" value="F:ATP binding"/>
    <property type="evidence" value="ECO:0007669"/>
    <property type="project" value="UniProtKB-UniRule"/>
</dbReference>
<feature type="region of interest" description="Disordered" evidence="15">
    <location>
        <begin position="1"/>
        <end position="20"/>
    </location>
</feature>
<dbReference type="GO" id="GO:0004674">
    <property type="term" value="F:protein serine/threonine kinase activity"/>
    <property type="evidence" value="ECO:0007669"/>
    <property type="project" value="UniProtKB-KW"/>
</dbReference>
<evidence type="ECO:0000259" key="16">
    <source>
        <dbReference type="PROSITE" id="PS50011"/>
    </source>
</evidence>
<comment type="subcellular location">
    <subcellularLocation>
        <location evidence="1">Cytoplasm</location>
        <location evidence="1">Cytoskeleton</location>
    </subcellularLocation>
</comment>
<dbReference type="CDD" id="cd14002">
    <property type="entry name" value="STKc_STK36"/>
    <property type="match status" value="1"/>
</dbReference>
<protein>
    <recommendedName>
        <fullName evidence="2">non-specific serine/threonine protein kinase</fullName>
        <ecNumber evidence="2">2.7.11.1</ecNumber>
    </recommendedName>
    <alternativeName>
        <fullName evidence="12">Fused homolog</fullName>
    </alternativeName>
</protein>
<dbReference type="PANTHER" id="PTHR22983">
    <property type="entry name" value="PROTEIN KINASE RELATED"/>
    <property type="match status" value="1"/>
</dbReference>
<keyword evidence="6 14" id="KW-0547">Nucleotide-binding</keyword>
<dbReference type="InterPro" id="IPR017441">
    <property type="entry name" value="Protein_kinase_ATP_BS"/>
</dbReference>
<dbReference type="InterPro" id="IPR016024">
    <property type="entry name" value="ARM-type_fold"/>
</dbReference>
<dbReference type="GeneID" id="8852176"/>
<dbReference type="EMBL" id="GG738874">
    <property type="protein sequence ID" value="EFC43311.1"/>
    <property type="molecule type" value="Genomic_DNA"/>
</dbReference>
<feature type="repeat" description="ARM" evidence="13">
    <location>
        <begin position="947"/>
        <end position="981"/>
    </location>
</feature>
<dbReference type="SUPFAM" id="SSF56112">
    <property type="entry name" value="Protein kinase-like (PK-like)"/>
    <property type="match status" value="1"/>
</dbReference>
<evidence type="ECO:0000256" key="15">
    <source>
        <dbReference type="SAM" id="MobiDB-lite"/>
    </source>
</evidence>
<dbReference type="PROSITE" id="PS50176">
    <property type="entry name" value="ARM_REPEAT"/>
    <property type="match status" value="1"/>
</dbReference>
<dbReference type="Pfam" id="PF00069">
    <property type="entry name" value="Pkinase"/>
    <property type="match status" value="1"/>
</dbReference>
<evidence type="ECO:0000313" key="17">
    <source>
        <dbReference type="EMBL" id="EFC43311.1"/>
    </source>
</evidence>
<dbReference type="OrthoDB" id="266718at2759"/>
<evidence type="ECO:0000256" key="7">
    <source>
        <dbReference type="ARBA" id="ARBA00022777"/>
    </source>
</evidence>
<dbReference type="InterPro" id="IPR011009">
    <property type="entry name" value="Kinase-like_dom_sf"/>
</dbReference>
<dbReference type="InterPro" id="IPR008271">
    <property type="entry name" value="Ser/Thr_kinase_AS"/>
</dbReference>
<evidence type="ECO:0000256" key="1">
    <source>
        <dbReference type="ARBA" id="ARBA00004245"/>
    </source>
</evidence>
<evidence type="ECO:0000256" key="5">
    <source>
        <dbReference type="ARBA" id="ARBA00022679"/>
    </source>
</evidence>
<keyword evidence="8 14" id="KW-0067">ATP-binding</keyword>
<dbReference type="OMA" id="FARVMSC"/>
<dbReference type="SMART" id="SM00185">
    <property type="entry name" value="ARM"/>
    <property type="match status" value="4"/>
</dbReference>
<evidence type="ECO:0000256" key="6">
    <source>
        <dbReference type="ARBA" id="ARBA00022741"/>
    </source>
</evidence>
<comment type="catalytic activity">
    <reaction evidence="10">
        <text>L-threonyl-[protein] + ATP = O-phospho-L-threonyl-[protein] + ADP + H(+)</text>
        <dbReference type="Rhea" id="RHEA:46608"/>
        <dbReference type="Rhea" id="RHEA-COMP:11060"/>
        <dbReference type="Rhea" id="RHEA-COMP:11605"/>
        <dbReference type="ChEBI" id="CHEBI:15378"/>
        <dbReference type="ChEBI" id="CHEBI:30013"/>
        <dbReference type="ChEBI" id="CHEBI:30616"/>
        <dbReference type="ChEBI" id="CHEBI:61977"/>
        <dbReference type="ChEBI" id="CHEBI:456216"/>
        <dbReference type="EC" id="2.7.11.1"/>
    </reaction>
</comment>
<dbReference type="PROSITE" id="PS00108">
    <property type="entry name" value="PROTEIN_KINASE_ST"/>
    <property type="match status" value="1"/>
</dbReference>
<feature type="binding site" evidence="14">
    <location>
        <position position="62"/>
    </location>
    <ligand>
        <name>ATP</name>
        <dbReference type="ChEBI" id="CHEBI:30616"/>
    </ligand>
</feature>
<keyword evidence="9" id="KW-0206">Cytoskeleton</keyword>
<dbReference type="VEuPathDB" id="AmoebaDB:NAEGRDRAFT_34462"/>
<evidence type="ECO:0000256" key="8">
    <source>
        <dbReference type="ARBA" id="ARBA00022840"/>
    </source>
</evidence>
<dbReference type="InterPro" id="IPR000719">
    <property type="entry name" value="Prot_kinase_dom"/>
</dbReference>
<keyword evidence="3" id="KW-0963">Cytoplasm</keyword>
<dbReference type="eggNOG" id="KOG0597">
    <property type="taxonomic scope" value="Eukaryota"/>
</dbReference>
<dbReference type="KEGG" id="ngr:NAEGRDRAFT_34462"/>
<keyword evidence="7" id="KW-0418">Kinase</keyword>
<dbReference type="PROSITE" id="PS50011">
    <property type="entry name" value="PROTEIN_KINASE_DOM"/>
    <property type="match status" value="1"/>
</dbReference>
<dbReference type="GO" id="GO:0005737">
    <property type="term" value="C:cytoplasm"/>
    <property type="evidence" value="ECO:0007669"/>
    <property type="project" value="UniProtKB-ARBA"/>
</dbReference>
<evidence type="ECO:0000256" key="4">
    <source>
        <dbReference type="ARBA" id="ARBA00022527"/>
    </source>
</evidence>
<organism evidence="18">
    <name type="scientific">Naegleria gruberi</name>
    <name type="common">Amoeba</name>
    <dbReference type="NCBI Taxonomy" id="5762"/>
    <lineage>
        <taxon>Eukaryota</taxon>
        <taxon>Discoba</taxon>
        <taxon>Heterolobosea</taxon>
        <taxon>Tetramitia</taxon>
        <taxon>Eutetramitia</taxon>
        <taxon>Vahlkampfiidae</taxon>
        <taxon>Naegleria</taxon>
    </lineage>
</organism>
<evidence type="ECO:0000256" key="3">
    <source>
        <dbReference type="ARBA" id="ARBA00022490"/>
    </source>
</evidence>
<evidence type="ECO:0000256" key="11">
    <source>
        <dbReference type="ARBA" id="ARBA00048679"/>
    </source>
</evidence>
<dbReference type="RefSeq" id="XP_002676055.1">
    <property type="nucleotide sequence ID" value="XM_002676009.1"/>
</dbReference>
<comment type="catalytic activity">
    <reaction evidence="11">
        <text>L-seryl-[protein] + ATP = O-phospho-L-seryl-[protein] + ADP + H(+)</text>
        <dbReference type="Rhea" id="RHEA:17989"/>
        <dbReference type="Rhea" id="RHEA-COMP:9863"/>
        <dbReference type="Rhea" id="RHEA-COMP:11604"/>
        <dbReference type="ChEBI" id="CHEBI:15378"/>
        <dbReference type="ChEBI" id="CHEBI:29999"/>
        <dbReference type="ChEBI" id="CHEBI:30616"/>
        <dbReference type="ChEBI" id="CHEBI:83421"/>
        <dbReference type="ChEBI" id="CHEBI:456216"/>
        <dbReference type="EC" id="2.7.11.1"/>
    </reaction>
</comment>
<dbReference type="FunFam" id="3.30.200.20:FF:000042">
    <property type="entry name" value="Aurora kinase A"/>
    <property type="match status" value="1"/>
</dbReference>
<sequence>MQKQEPSPTTAPTNNHTGKTYSSSIDDYHVLELIGEGSFGKVFKGRRKYTSQIVAMKFIPKKGKNEKELYNLRQEINILKKLNHENIILLLDSFETKEEFCVVMEFAQGELFEILEDDERLPEDVVGKIAKQLVRALHYLHSNRIIHRDMKPQNILIGSDGAIKLCDFGFARVMSCNTMVLTSIKGTPLYMAPELVQEQPYNHTADLWSLGVILYELVVGKPPFFTNNFFSLIQFIVKDPVKYPPYISPPMKSFLRGLLNKAPKQRLDWPKLLEHPFVRETKEEKEQREKLLLDNIGRKRLEMFEKIVALNQKQDSNTKKPKQPSKTPSQTRVKKKVEPKRDIPLSEIETAIAKDENGPKSVMKNVEYLDKLANLIKVTQTAYKTKSTKTVQTSLKILSKALEKCEEEDSDNLVDAGIVSSLLLMHPTDGDVFQFPCVFQSESSSSTENIDCNQDINIRTAIAKALAKQNIVSSLSDLVNSPDYNSRIGILKVLFQSCRFLPEFARQVALDSPLVSSIMSLVKDSTDMKVIYETELSCLLLATIFKETPKIIPQFGRDIDTVINTSVSIINTALDERYKCFAILLLARLSSNPDSKKRVISELMTPVGMSKLNDVLTKDVMEGSGFGFPDIGLLDGVVYLFNQVSDIWASSFNNLLSKTGVWRSLTERLKSSDIEMSPDAALASIKLMYDIASANPDTIPTLVGDMSIVRTVIQCLKKNIVTAFSHWPASRSGGSSFVNIFINSSVSLLHLLYNQATLQEKENEKLLAELIKVTHKEELVKYCIGNLEFTTMENFGSSLNFLASMVITSPFFTKQFIKFGGLQPEFLQQILNTSNPSTVLMDGLSILSQIARTSKDYYKQIHQANIYTNIKDLLKHKENDVRAKVCNLIGNMCRHSAFFYEALNQYGLIPDLIQRCRDNDANTRKFACFAIGNACFHNNNLYKTLTPSIPPLIDLLSENSDEKTRANAAGALGNLVRNSNELVKDLLKNGAIEALVKTLSDDNSSAKKIALFSLGNFCQYEECCIVLKQLNFEKTITEIMAKSQEDTGVQKYCARIQTNLSKITI</sequence>
<dbReference type="InParanoid" id="D2VIP6"/>
<evidence type="ECO:0000256" key="14">
    <source>
        <dbReference type="PROSITE-ProRule" id="PRU10141"/>
    </source>
</evidence>
<dbReference type="SUPFAM" id="SSF48371">
    <property type="entry name" value="ARM repeat"/>
    <property type="match status" value="2"/>
</dbReference>
<keyword evidence="5" id="KW-0808">Transferase</keyword>
<keyword evidence="4" id="KW-0723">Serine/threonine-protein kinase</keyword>
<accession>D2VIP6</accession>
<dbReference type="PROSITE" id="PS00107">
    <property type="entry name" value="PROTEIN_KINASE_ATP"/>
    <property type="match status" value="1"/>
</dbReference>
<dbReference type="FunFam" id="1.10.510.10:FF:000292">
    <property type="entry name" value="Serine/threonine-protein kinase 36"/>
    <property type="match status" value="1"/>
</dbReference>
<dbReference type="EC" id="2.7.11.1" evidence="2"/>
<dbReference type="PANTHER" id="PTHR22983:SF6">
    <property type="entry name" value="SERINE_THREONINE-PROTEIN KINASE 36"/>
    <property type="match status" value="1"/>
</dbReference>
<dbReference type="Proteomes" id="UP000006671">
    <property type="component" value="Unassembled WGS sequence"/>
</dbReference>
<dbReference type="SMART" id="SM00220">
    <property type="entry name" value="S_TKc"/>
    <property type="match status" value="1"/>
</dbReference>
<evidence type="ECO:0000256" key="9">
    <source>
        <dbReference type="ARBA" id="ARBA00023212"/>
    </source>
</evidence>
<feature type="domain" description="Protein kinase" evidence="16">
    <location>
        <begin position="28"/>
        <end position="278"/>
    </location>
</feature>
<evidence type="ECO:0000256" key="13">
    <source>
        <dbReference type="PROSITE-ProRule" id="PRU00259"/>
    </source>
</evidence>
<dbReference type="InterPro" id="IPR000225">
    <property type="entry name" value="Armadillo"/>
</dbReference>
<dbReference type="Pfam" id="PF13646">
    <property type="entry name" value="HEAT_2"/>
    <property type="match status" value="1"/>
</dbReference>
<reference evidence="17 18" key="1">
    <citation type="journal article" date="2010" name="Cell">
        <title>The genome of Naegleria gruberi illuminates early eukaryotic versatility.</title>
        <authorList>
            <person name="Fritz-Laylin L.K."/>
            <person name="Prochnik S.E."/>
            <person name="Ginger M.L."/>
            <person name="Dacks J.B."/>
            <person name="Carpenter M.L."/>
            <person name="Field M.C."/>
            <person name="Kuo A."/>
            <person name="Paredez A."/>
            <person name="Chapman J."/>
            <person name="Pham J."/>
            <person name="Shu S."/>
            <person name="Neupane R."/>
            <person name="Cipriano M."/>
            <person name="Mancuso J."/>
            <person name="Tu H."/>
            <person name="Salamov A."/>
            <person name="Lindquist E."/>
            <person name="Shapiro H."/>
            <person name="Lucas S."/>
            <person name="Grigoriev I.V."/>
            <person name="Cande W.Z."/>
            <person name="Fulton C."/>
            <person name="Rokhsar D.S."/>
            <person name="Dawson S.C."/>
        </authorList>
    </citation>
    <scope>NUCLEOTIDE SEQUENCE [LARGE SCALE GENOMIC DNA]</scope>
    <source>
        <strain evidence="17 18">NEG-M</strain>
    </source>
</reference>
<dbReference type="AlphaFoldDB" id="D2VIP6"/>
<gene>
    <name evidence="17" type="ORF">NAEGRDRAFT_34462</name>
</gene>
<dbReference type="Gene3D" id="1.25.10.10">
    <property type="entry name" value="Leucine-rich Repeat Variant"/>
    <property type="match status" value="2"/>
</dbReference>
<evidence type="ECO:0000256" key="12">
    <source>
        <dbReference type="ARBA" id="ARBA00075375"/>
    </source>
</evidence>
<name>D2VIP6_NAEGR</name>
<evidence type="ECO:0000313" key="18">
    <source>
        <dbReference type="Proteomes" id="UP000006671"/>
    </source>
</evidence>
<feature type="region of interest" description="Disordered" evidence="15">
    <location>
        <begin position="312"/>
        <end position="340"/>
    </location>
</feature>
<dbReference type="InterPro" id="IPR011989">
    <property type="entry name" value="ARM-like"/>
</dbReference>
<evidence type="ECO:0000256" key="10">
    <source>
        <dbReference type="ARBA" id="ARBA00047899"/>
    </source>
</evidence>
<dbReference type="GO" id="GO:0005856">
    <property type="term" value="C:cytoskeleton"/>
    <property type="evidence" value="ECO:0007669"/>
    <property type="project" value="UniProtKB-SubCell"/>
</dbReference>
<keyword evidence="18" id="KW-1185">Reference proteome</keyword>